<dbReference type="PROSITE" id="PS01075">
    <property type="entry name" value="ACETATE_KINASE_1"/>
    <property type="match status" value="1"/>
</dbReference>
<keyword evidence="3 5" id="KW-0418">Kinase</keyword>
<proteinExistence type="inferred from homology"/>
<name>A0A165DAE4_9BASI</name>
<comment type="cofactor">
    <cofactor evidence="5">
        <name>Mg(2+)</name>
        <dbReference type="ChEBI" id="CHEBI:18420"/>
    </cofactor>
</comment>
<dbReference type="GO" id="GO:0008776">
    <property type="term" value="F:acetate kinase activity"/>
    <property type="evidence" value="ECO:0007669"/>
    <property type="project" value="UniProtKB-UniRule"/>
</dbReference>
<dbReference type="PANTHER" id="PTHR21060:SF15">
    <property type="entry name" value="ACETATE KINASE-RELATED"/>
    <property type="match status" value="1"/>
</dbReference>
<feature type="binding site" evidence="5">
    <location>
        <position position="16"/>
    </location>
    <ligand>
        <name>Mg(2+)</name>
        <dbReference type="ChEBI" id="CHEBI:18420"/>
    </ligand>
</feature>
<evidence type="ECO:0000256" key="5">
    <source>
        <dbReference type="HAMAP-Rule" id="MF_03131"/>
    </source>
</evidence>
<dbReference type="HAMAP" id="MF_00020">
    <property type="entry name" value="Acetate_kinase"/>
    <property type="match status" value="1"/>
</dbReference>
<keyword evidence="5" id="KW-0479">Metal-binding</keyword>
<evidence type="ECO:0000256" key="3">
    <source>
        <dbReference type="ARBA" id="ARBA00022777"/>
    </source>
</evidence>
<protein>
    <recommendedName>
        <fullName evidence="5">Probable acetate kinase</fullName>
        <ecNumber evidence="5">2.7.2.1</ecNumber>
    </recommendedName>
    <alternativeName>
        <fullName evidence="5">Acetokinase</fullName>
    </alternativeName>
</protein>
<comment type="catalytic activity">
    <reaction evidence="5">
        <text>acetate + ATP = acetyl phosphate + ADP</text>
        <dbReference type="Rhea" id="RHEA:11352"/>
        <dbReference type="ChEBI" id="CHEBI:22191"/>
        <dbReference type="ChEBI" id="CHEBI:30089"/>
        <dbReference type="ChEBI" id="CHEBI:30616"/>
        <dbReference type="ChEBI" id="CHEBI:456216"/>
        <dbReference type="EC" id="2.7.2.1"/>
    </reaction>
</comment>
<keyword evidence="2 5" id="KW-0547">Nucleotide-binding</keyword>
<feature type="binding site" evidence="5">
    <location>
        <position position="116"/>
    </location>
    <ligand>
        <name>substrate</name>
    </ligand>
</feature>
<keyword evidence="1 5" id="KW-0808">Transferase</keyword>
<feature type="binding site" evidence="5">
    <location>
        <begin position="236"/>
        <end position="240"/>
    </location>
    <ligand>
        <name>ATP</name>
        <dbReference type="ChEBI" id="CHEBI:30616"/>
    </ligand>
</feature>
<feature type="active site" description="Proton donor/acceptor" evidence="5">
    <location>
        <position position="175"/>
    </location>
</feature>
<dbReference type="InterPro" id="IPR000890">
    <property type="entry name" value="Aliphatic_acid_kin_short-chain"/>
</dbReference>
<feature type="binding site" evidence="5">
    <location>
        <position position="23"/>
    </location>
    <ligand>
        <name>ATP</name>
        <dbReference type="ChEBI" id="CHEBI:30616"/>
    </ligand>
</feature>
<dbReference type="GO" id="GO:0006085">
    <property type="term" value="P:acetyl-CoA biosynthetic process"/>
    <property type="evidence" value="ECO:0007669"/>
    <property type="project" value="UniProtKB-UniRule"/>
</dbReference>
<dbReference type="STRING" id="1353952.A0A165DAE4"/>
<dbReference type="GO" id="GO:0006083">
    <property type="term" value="P:acetate metabolic process"/>
    <property type="evidence" value="ECO:0007669"/>
    <property type="project" value="TreeGrafter"/>
</dbReference>
<evidence type="ECO:0000256" key="4">
    <source>
        <dbReference type="ARBA" id="ARBA00022840"/>
    </source>
</evidence>
<feature type="binding site" evidence="5">
    <location>
        <position position="437"/>
    </location>
    <ligand>
        <name>Mg(2+)</name>
        <dbReference type="ChEBI" id="CHEBI:18420"/>
    </ligand>
</feature>
<accession>A0A165DAE4</accession>
<dbReference type="EC" id="2.7.2.1" evidence="5"/>
<comment type="caution">
    <text evidence="5">Lacks conserved residue(s) required for the propagation of feature annotation.</text>
</comment>
<gene>
    <name evidence="6" type="ORF">CALCODRAFT_459254</name>
</gene>
<dbReference type="InterPro" id="IPR004372">
    <property type="entry name" value="Ac/propionate_kinase"/>
</dbReference>
<sequence length="450" mass="50093">MPGPSDLENKLILTVNCGSSSIKFKLYTAESLRVIFSGSASNVEQKGLKPTIKYVVHHNEHGHEEEEKFQEQEDEKMLYEAVFERIITLLEEKQLQHFAGQEHERPRDLIRLITHRVVHGGSQMEPMVLWPGHEEGIDLLDKLAEFAPLHNHRSIVVVKACLEHLPASHQVLCYDTLFHQTLAPKIYTYPISAPEEAPPVPLRRYGMHGLSYAAILRLVSNFLGKEKEETNLIVAHLGSGASMCLIRSGKSEDTTMGLTPLEGLPGGTRTGSVDPVLIYHHTPSSIEVVNYKGTDITKAELVLNTQGGFQALAGTSDFGQIISHLPQDFDPFSTDISADQKWELTYALFLDRLLNFLGSYLNKLRGHPTLPSHLDALVFSGGIGEHAVRLRADVARYLGWLGCELDVKANETDSEDVVIKISTPSSKIVLLICKTDEEQQCALMAKPYLF</sequence>
<dbReference type="GO" id="GO:0005524">
    <property type="term" value="F:ATP binding"/>
    <property type="evidence" value="ECO:0007669"/>
    <property type="project" value="UniProtKB-KW"/>
</dbReference>
<evidence type="ECO:0000313" key="6">
    <source>
        <dbReference type="EMBL" id="KZT52393.1"/>
    </source>
</evidence>
<comment type="pathway">
    <text evidence="5">Metabolic intermediate biosynthesis; acetyl-CoA biosynthesis; acetyl-CoA from acetate: step 1/2.</text>
</comment>
<keyword evidence="7" id="KW-1185">Reference proteome</keyword>
<keyword evidence="5" id="KW-0460">Magnesium</keyword>
<evidence type="ECO:0000313" key="7">
    <source>
        <dbReference type="Proteomes" id="UP000076842"/>
    </source>
</evidence>
<reference evidence="6 7" key="1">
    <citation type="journal article" date="2016" name="Mol. Biol. Evol.">
        <title>Comparative Genomics of Early-Diverging Mushroom-Forming Fungi Provides Insights into the Origins of Lignocellulose Decay Capabilities.</title>
        <authorList>
            <person name="Nagy L.G."/>
            <person name="Riley R."/>
            <person name="Tritt A."/>
            <person name="Adam C."/>
            <person name="Daum C."/>
            <person name="Floudas D."/>
            <person name="Sun H."/>
            <person name="Yadav J.S."/>
            <person name="Pangilinan J."/>
            <person name="Larsson K.H."/>
            <person name="Matsuura K."/>
            <person name="Barry K."/>
            <person name="Labutti K."/>
            <person name="Kuo R."/>
            <person name="Ohm R.A."/>
            <person name="Bhattacharya S.S."/>
            <person name="Shirouzu T."/>
            <person name="Yoshinaga Y."/>
            <person name="Martin F.M."/>
            <person name="Grigoriev I.V."/>
            <person name="Hibbett D.S."/>
        </authorList>
    </citation>
    <scope>NUCLEOTIDE SEQUENCE [LARGE SCALE GENOMIC DNA]</scope>
    <source>
        <strain evidence="6 7">HHB12733</strain>
    </source>
</reference>
<dbReference type="Proteomes" id="UP000076842">
    <property type="component" value="Unassembled WGS sequence"/>
</dbReference>
<feature type="binding site" evidence="5">
    <location>
        <begin position="382"/>
        <end position="386"/>
    </location>
    <ligand>
        <name>ATP</name>
        <dbReference type="ChEBI" id="CHEBI:30616"/>
    </ligand>
</feature>
<feature type="site" description="Transition state stabilizer" evidence="5">
    <location>
        <position position="269"/>
    </location>
</feature>
<dbReference type="PANTHER" id="PTHR21060">
    <property type="entry name" value="ACETATE KINASE"/>
    <property type="match status" value="1"/>
</dbReference>
<dbReference type="InterPro" id="IPR043129">
    <property type="entry name" value="ATPase_NBD"/>
</dbReference>
<dbReference type="InParanoid" id="A0A165DAE4"/>
<dbReference type="OrthoDB" id="67445at2759"/>
<dbReference type="InterPro" id="IPR023865">
    <property type="entry name" value="Aliphatic_acid_kinase_CS"/>
</dbReference>
<dbReference type="PRINTS" id="PR00471">
    <property type="entry name" value="ACETATEKNASE"/>
</dbReference>
<dbReference type="EMBL" id="KV424067">
    <property type="protein sequence ID" value="KZT52393.1"/>
    <property type="molecule type" value="Genomic_DNA"/>
</dbReference>
<dbReference type="Pfam" id="PF00871">
    <property type="entry name" value="Acetate_kinase"/>
    <property type="match status" value="1"/>
</dbReference>
<dbReference type="Gene3D" id="3.30.420.40">
    <property type="match status" value="2"/>
</dbReference>
<dbReference type="GO" id="GO:0000287">
    <property type="term" value="F:magnesium ion binding"/>
    <property type="evidence" value="ECO:0007669"/>
    <property type="project" value="UniProtKB-UniRule"/>
</dbReference>
<feature type="site" description="Transition state stabilizer" evidence="5">
    <location>
        <position position="208"/>
    </location>
</feature>
<dbReference type="AlphaFoldDB" id="A0A165DAE4"/>
<evidence type="ECO:0000256" key="1">
    <source>
        <dbReference type="ARBA" id="ARBA00022679"/>
    </source>
</evidence>
<dbReference type="SUPFAM" id="SSF53067">
    <property type="entry name" value="Actin-like ATPase domain"/>
    <property type="match status" value="2"/>
</dbReference>
<comment type="similarity">
    <text evidence="5">Belongs to the acetokinase family.</text>
</comment>
<keyword evidence="4 5" id="KW-0067">ATP-binding</keyword>
<organism evidence="6 7">
    <name type="scientific">Calocera cornea HHB12733</name>
    <dbReference type="NCBI Taxonomy" id="1353952"/>
    <lineage>
        <taxon>Eukaryota</taxon>
        <taxon>Fungi</taxon>
        <taxon>Dikarya</taxon>
        <taxon>Basidiomycota</taxon>
        <taxon>Agaricomycotina</taxon>
        <taxon>Dacrymycetes</taxon>
        <taxon>Dacrymycetales</taxon>
        <taxon>Dacrymycetaceae</taxon>
        <taxon>Calocera</taxon>
    </lineage>
</organism>
<evidence type="ECO:0000256" key="2">
    <source>
        <dbReference type="ARBA" id="ARBA00022741"/>
    </source>
</evidence>
<dbReference type="UniPathway" id="UPA00340">
    <property type="reaction ID" value="UER00458"/>
</dbReference>